<gene>
    <name evidence="1" type="ORF">EJ065_7179</name>
</gene>
<dbReference type="RefSeq" id="WP_128799810.1">
    <property type="nucleotide sequence ID" value="NZ_CP034669.1"/>
</dbReference>
<proteinExistence type="predicted"/>
<dbReference type="Proteomes" id="UP000288758">
    <property type="component" value="Chromosome"/>
</dbReference>
<accession>A0A410S3H1</accession>
<protein>
    <submittedName>
        <fullName evidence="1">Uncharacterized protein</fullName>
    </submittedName>
</protein>
<organism evidence="1 2">
    <name type="scientific">Corallococcus coralloides</name>
    <name type="common">Myxococcus coralloides</name>
    <dbReference type="NCBI Taxonomy" id="184914"/>
    <lineage>
        <taxon>Bacteria</taxon>
        <taxon>Pseudomonadati</taxon>
        <taxon>Myxococcota</taxon>
        <taxon>Myxococcia</taxon>
        <taxon>Myxococcales</taxon>
        <taxon>Cystobacterineae</taxon>
        <taxon>Myxococcaceae</taxon>
        <taxon>Corallococcus</taxon>
    </lineage>
</organism>
<dbReference type="AlphaFoldDB" id="A0A410S3H1"/>
<name>A0A410S3H1_CORCK</name>
<sequence length="700" mass="75553">MCGEHPLRGGVGLLMLATALLNAGCASLSARTGQGVPLALSPLSASAPAVASANAPLHHRRTPLAEEREEPHTPSAKAPAHAAAVVCGDDAVPADWPHLTSSREVLEPFLACASPAAFVAMQRGLDMPRLVESLEDWDAVRLGALGPLDAKASEVLGHKRAAFLVTASEQYGLPYAEVFALFVLHSSFDDELRDVVRLLARDKQLGATLGSMATVRAELRRRGMPLDTFPDRSEQAGDALRGLGRAGRDMLSSTLVGDGARYAALHAKRGQLPPAYQEALSQVERALMERHFSPGSVVAGGFDHLTFGVPLGFYHLVMGTGHGAYSLTQGQYEQATRELAPAALMVALYAGGKGARAFAEARGGPPRLRMPALDLDGLKARMERLEEHLGVNATRNLLRYLQASREGARVAAEWGEAGVLALHEARGNPAKAQVMLAEARRESARGASARGMSRASSEAASEAAKARLLQAELEASGPRLPKDVKLLKQLAPKVEAPPPGPDKGSALWREYVAYRERRLQELQDGAAVEGPLKWEGYHEMRTLHARGLAFERTMVALLEADAALPRAQRRWLQDFEQPRIETHVGVMKADLRFADVLVIEERPPAGQPPRVETFSFKSRDLSHLESQALEAQMTTDASNALRYYGETLNIRRPGMEMAVQVQRVRLFYEGGDLKPSGARVLSPALSGTHDAVQGVEVLFQ</sequence>
<reference evidence="1 2" key="1">
    <citation type="submission" date="2018-12" db="EMBL/GenBank/DDBJ databases">
        <title>Complete Genome Sequence of the Corallopyronin A producing Myxobacterium Corallococcus coralloides B035.</title>
        <authorList>
            <person name="Bouhired S.M."/>
            <person name="Rupp O."/>
            <person name="Blom J."/>
            <person name="Schaeberle T.F."/>
            <person name="Kehraus S."/>
            <person name="Schiefer A."/>
            <person name="Pfarr K."/>
            <person name="Goesmann A."/>
            <person name="Hoerauf A."/>
            <person name="Koenig G.M."/>
        </authorList>
    </citation>
    <scope>NUCLEOTIDE SEQUENCE [LARGE SCALE GENOMIC DNA]</scope>
    <source>
        <strain evidence="1 2">B035</strain>
    </source>
</reference>
<evidence type="ECO:0000313" key="2">
    <source>
        <dbReference type="Proteomes" id="UP000288758"/>
    </source>
</evidence>
<dbReference type="EMBL" id="CP034669">
    <property type="protein sequence ID" value="QAT88704.1"/>
    <property type="molecule type" value="Genomic_DNA"/>
</dbReference>
<evidence type="ECO:0000313" key="1">
    <source>
        <dbReference type="EMBL" id="QAT88704.1"/>
    </source>
</evidence>